<accession>A0A6H9VAL5</accession>
<evidence type="ECO:0000256" key="1">
    <source>
        <dbReference type="SAM" id="MobiDB-lite"/>
    </source>
</evidence>
<dbReference type="Proteomes" id="UP000442707">
    <property type="component" value="Unassembled WGS sequence"/>
</dbReference>
<dbReference type="NCBIfam" id="NF041195">
    <property type="entry name" value="ScbA_BarX_GamBu"/>
    <property type="match status" value="1"/>
</dbReference>
<feature type="domain" description="A-factor biosynthesis hotdog" evidence="2">
    <location>
        <begin position="46"/>
        <end position="179"/>
    </location>
</feature>
<evidence type="ECO:0000313" key="4">
    <source>
        <dbReference type="Proteomes" id="UP000442707"/>
    </source>
</evidence>
<dbReference type="EMBL" id="VZRB01000002">
    <property type="protein sequence ID" value="KAB1150094.1"/>
    <property type="molecule type" value="Genomic_DNA"/>
</dbReference>
<sequence length="325" mass="36210">MPQLRQLAETPKTDETPNTNEASTTYETPKAPDILKTLTATVPRQFVHRAAVAETLLTGWTGTGPERFTVVAQWPRAHQLHVSPDRTSYEPLLVAETVRQCGALLAHTEYDVPLDHRFVLHELRITTRPEQLAVGPIPAEPVVGITVTEVRRRGSRPAAIRYEADVRLGDETVATGHIAVSWTSESVYRRLRGGRTPDTVSALPVPPGLPAEAVDRALPADVVLAPTRRRDRWQLRVDTTHPVFFDHPLDHVPGMLLMEAARQAVRARGLDCRLPASFHTVFHQYAELDRATWIQVTDEDDEHIQVVGKQGESILFKCRVGTGVR</sequence>
<proteinExistence type="predicted"/>
<evidence type="ECO:0000259" key="2">
    <source>
        <dbReference type="Pfam" id="PF03756"/>
    </source>
</evidence>
<evidence type="ECO:0000313" key="3">
    <source>
        <dbReference type="EMBL" id="KAB1150094.1"/>
    </source>
</evidence>
<protein>
    <submittedName>
        <fullName evidence="3">A-factor biosynthesis protein</fullName>
    </submittedName>
</protein>
<keyword evidence="4" id="KW-1185">Reference proteome</keyword>
<feature type="region of interest" description="Disordered" evidence="1">
    <location>
        <begin position="1"/>
        <end position="31"/>
    </location>
</feature>
<dbReference type="InterPro" id="IPR047757">
    <property type="entry name" value="AfsA-like"/>
</dbReference>
<dbReference type="InterPro" id="IPR005509">
    <property type="entry name" value="AfsA_hotdog_dom"/>
</dbReference>
<dbReference type="Pfam" id="PF03756">
    <property type="entry name" value="AfsA"/>
    <property type="match status" value="2"/>
</dbReference>
<feature type="domain" description="A-factor biosynthesis hotdog" evidence="2">
    <location>
        <begin position="214"/>
        <end position="267"/>
    </location>
</feature>
<organism evidence="3 4">
    <name type="scientific">Streptomyces luteolifulvus</name>
    <dbReference type="NCBI Taxonomy" id="2615112"/>
    <lineage>
        <taxon>Bacteria</taxon>
        <taxon>Bacillati</taxon>
        <taxon>Actinomycetota</taxon>
        <taxon>Actinomycetes</taxon>
        <taxon>Kitasatosporales</taxon>
        <taxon>Streptomycetaceae</taxon>
        <taxon>Streptomyces</taxon>
    </lineage>
</organism>
<comment type="caution">
    <text evidence="3">The sequence shown here is derived from an EMBL/GenBank/DDBJ whole genome shotgun (WGS) entry which is preliminary data.</text>
</comment>
<dbReference type="GO" id="GO:0016740">
    <property type="term" value="F:transferase activity"/>
    <property type="evidence" value="ECO:0007669"/>
    <property type="project" value="InterPro"/>
</dbReference>
<dbReference type="RefSeq" id="WP_150944695.1">
    <property type="nucleotide sequence ID" value="NZ_VZRB01000002.1"/>
</dbReference>
<reference evidence="3 4" key="1">
    <citation type="submission" date="2019-09" db="EMBL/GenBank/DDBJ databases">
        <title>Screening of Novel Bioactive Compounds from Soil-Associated.</title>
        <authorList>
            <person name="Zhao S."/>
        </authorList>
    </citation>
    <scope>NUCLEOTIDE SEQUENCE [LARGE SCALE GENOMIC DNA]</scope>
    <source>
        <strain evidence="3 4">HIT-DPA4</strain>
    </source>
</reference>
<dbReference type="AlphaFoldDB" id="A0A6H9VAL5"/>
<gene>
    <name evidence="3" type="ORF">F7R91_04625</name>
</gene>
<name>A0A6H9VAL5_9ACTN</name>
<feature type="compositionally biased region" description="Polar residues" evidence="1">
    <location>
        <begin position="16"/>
        <end position="27"/>
    </location>
</feature>